<feature type="compositionally biased region" description="Polar residues" evidence="1">
    <location>
        <begin position="518"/>
        <end position="530"/>
    </location>
</feature>
<dbReference type="PANTHER" id="PTHR31008:SF15">
    <property type="entry name" value="GPI-ANCHORED ADHESIN-LIKE PROTEIN"/>
    <property type="match status" value="1"/>
</dbReference>
<name>A0A9N7MYP2_STRHE</name>
<feature type="region of interest" description="Disordered" evidence="1">
    <location>
        <begin position="719"/>
        <end position="779"/>
    </location>
</feature>
<feature type="region of interest" description="Disordered" evidence="1">
    <location>
        <begin position="676"/>
        <end position="697"/>
    </location>
</feature>
<proteinExistence type="predicted"/>
<feature type="compositionally biased region" description="Basic and acidic residues" evidence="1">
    <location>
        <begin position="1301"/>
        <end position="1314"/>
    </location>
</feature>
<feature type="region of interest" description="Disordered" evidence="1">
    <location>
        <begin position="1203"/>
        <end position="1224"/>
    </location>
</feature>
<feature type="region of interest" description="Disordered" evidence="1">
    <location>
        <begin position="507"/>
        <end position="564"/>
    </location>
</feature>
<feature type="compositionally biased region" description="Basic and acidic residues" evidence="1">
    <location>
        <begin position="1011"/>
        <end position="1024"/>
    </location>
</feature>
<feature type="compositionally biased region" description="Polar residues" evidence="1">
    <location>
        <begin position="618"/>
        <end position="636"/>
    </location>
</feature>
<organism evidence="2 3">
    <name type="scientific">Striga hermonthica</name>
    <name type="common">Purple witchweed</name>
    <name type="synonym">Buchnera hermonthica</name>
    <dbReference type="NCBI Taxonomy" id="68872"/>
    <lineage>
        <taxon>Eukaryota</taxon>
        <taxon>Viridiplantae</taxon>
        <taxon>Streptophyta</taxon>
        <taxon>Embryophyta</taxon>
        <taxon>Tracheophyta</taxon>
        <taxon>Spermatophyta</taxon>
        <taxon>Magnoliopsida</taxon>
        <taxon>eudicotyledons</taxon>
        <taxon>Gunneridae</taxon>
        <taxon>Pentapetalae</taxon>
        <taxon>asterids</taxon>
        <taxon>lamiids</taxon>
        <taxon>Lamiales</taxon>
        <taxon>Orobanchaceae</taxon>
        <taxon>Buchnereae</taxon>
        <taxon>Striga</taxon>
    </lineage>
</organism>
<dbReference type="OrthoDB" id="767933at2759"/>
<feature type="region of interest" description="Disordered" evidence="1">
    <location>
        <begin position="584"/>
        <end position="605"/>
    </location>
</feature>
<feature type="compositionally biased region" description="Low complexity" evidence="1">
    <location>
        <begin position="423"/>
        <end position="438"/>
    </location>
</feature>
<feature type="compositionally biased region" description="Polar residues" evidence="1">
    <location>
        <begin position="937"/>
        <end position="962"/>
    </location>
</feature>
<reference evidence="2" key="1">
    <citation type="submission" date="2019-12" db="EMBL/GenBank/DDBJ databases">
        <authorList>
            <person name="Scholes J."/>
        </authorList>
    </citation>
    <scope>NUCLEOTIDE SEQUENCE</scope>
</reference>
<protein>
    <recommendedName>
        <fullName evidence="4">COP1-interacting protein 7</fullName>
    </recommendedName>
</protein>
<feature type="compositionally biased region" description="Polar residues" evidence="1">
    <location>
        <begin position="872"/>
        <end position="881"/>
    </location>
</feature>
<evidence type="ECO:0000313" key="2">
    <source>
        <dbReference type="EMBL" id="CAA0816158.1"/>
    </source>
</evidence>
<gene>
    <name evidence="2" type="ORF">SHERM_16026</name>
</gene>
<sequence length="1340" mass="147990">MMKPDTPLDYAVFQLSPKHSRCELFVSSDGTTEKIASGLLKPFISHFQIAEEQLSSFSPSVKLEVGRQRNTETWFTKGTLERFVRFVSTPEVLEQVNTYDAEMSQLEAARRIYSQGAGNQVSGGGGAGVTAADDATKKELLRAIDVRLLAVRQDLSSACARAAAAGFNIDSVSELQMFADWFGAHRLNEACGKYLSLSKRRPEIIQLWKYEPIDRALRSSYGSDMSIDDDPTSPPPCQEPAMSEKPNPPVGTYPLSRTISRESTVDMEEFKKPSETLPEKDRKDENSTPNPPVPIQASQHTRRLSVQDRINMFENKQKESSGGKPAVVAKPAELRRLSSDLSASGGLPEKAVLRRLSGASDMSIDLTVDKKDSESPSTVVSHDKKVLNSNDDIPGVSSASKPEMKLYPSLGHVSDSGESNAVSSNNSQLLSKSNKSNSYLGSGESDGLKHQVLGKAQLRSFINRTDDQNCSEDSCKTSDSANNEGAVRFQDPRKVKVSVGGEEYGGSHIRIIDDNDRASSITNTRSSVSKGGQPFEMFNQSENLESREESSKQSQKANQKAAVESGILESEAGSKIKRAFASRYKGNEGVSSTSAQKEVKSVGETEVAEKKILHMSAKKSTTSMLSNDDSGPQTLKVNRKGLTVELSKKASIQRDESNFSGNRIRYSSKIVTGAQEGFDSFSTPPPEQVQRTKQSKVNQELNDDLKMKANELEKLFAEHKLRVPSDQPNTIRKGRSGERETQVDPSSTLQYTKPVPDVAPQSSDIHQSTEPTKNSTKFVVESPLDAINKNFSELSIEEGSRGKSYDRYMQKRDAKLRAEWRSNRAEKEARLKSMQDSLERNKSEMKANIAGSAERHNSVSSARRRAERLRSYGNSKSVIKSEQQDLDSVGSEEDEEALDYIEQNHLHGNRALDNNTLFRDSASSRGAQGKKHLPANRSLSSTTPRTSATSIPKSVTKNSANSGKRRMQLENNPLAHSVLNFSDLRKENAKPSSGAIKTTRSQVRNYARSKSTNDEAVISRENKLHRSHSLRKSSENPTDYGEISLLDSDGVNLTPIKFDVEVMKSVGTKPFLKKGSRARFVSQASIAKEKASLVSELVKNEEESNVVESGTDEFASAGENDVDEGFEAFNSEDQKIFSNEGETKQGLESVKLVKSGSENCDMTTFSDFNQALASTGESLQDWPEESPISWNYSHRQNPFTYPHETSDVDASMESPGGSPASWNSNLFNQIDSDSIRMRKKWGTAQKPMLVAQTSNTNLTRKDMKSSFKRLLKFGRKSRGSDVLVDWISATTSEGDDDTEDGRDPANRSSEDLRKSRMGFSHVQTYEDSYNEEFFNESGNL</sequence>
<feature type="region of interest" description="Disordered" evidence="1">
    <location>
        <begin position="920"/>
        <end position="971"/>
    </location>
</feature>
<feature type="region of interest" description="Disordered" evidence="1">
    <location>
        <begin position="1290"/>
        <end position="1318"/>
    </location>
</feature>
<feature type="compositionally biased region" description="Basic and acidic residues" evidence="1">
    <location>
        <begin position="824"/>
        <end position="845"/>
    </location>
</feature>
<feature type="region of interest" description="Disordered" evidence="1">
    <location>
        <begin position="367"/>
        <end position="451"/>
    </location>
</feature>
<feature type="region of interest" description="Disordered" evidence="1">
    <location>
        <begin position="986"/>
        <end position="1041"/>
    </location>
</feature>
<comment type="caution">
    <text evidence="2">The sequence shown here is derived from an EMBL/GenBank/DDBJ whole genome shotgun (WGS) entry which is preliminary data.</text>
</comment>
<evidence type="ECO:0008006" key="4">
    <source>
        <dbReference type="Google" id="ProtNLM"/>
    </source>
</evidence>
<feature type="compositionally biased region" description="Polar residues" evidence="1">
    <location>
        <begin position="995"/>
        <end position="1010"/>
    </location>
</feature>
<dbReference type="EMBL" id="CACSLK010013932">
    <property type="protein sequence ID" value="CAA0816158.1"/>
    <property type="molecule type" value="Genomic_DNA"/>
</dbReference>
<dbReference type="Proteomes" id="UP001153555">
    <property type="component" value="Unassembled WGS sequence"/>
</dbReference>
<accession>A0A9N7MYP2</accession>
<feature type="region of interest" description="Disordered" evidence="1">
    <location>
        <begin position="463"/>
        <end position="492"/>
    </location>
</feature>
<dbReference type="PANTHER" id="PTHR31008">
    <property type="entry name" value="COP1-INTERACTING PROTEIN-RELATED"/>
    <property type="match status" value="1"/>
</dbReference>
<feature type="compositionally biased region" description="Polar residues" evidence="1">
    <location>
        <begin position="760"/>
        <end position="777"/>
    </location>
</feature>
<keyword evidence="3" id="KW-1185">Reference proteome</keyword>
<feature type="compositionally biased region" description="Basic and acidic residues" evidence="1">
    <location>
        <begin position="259"/>
        <end position="286"/>
    </location>
</feature>
<feature type="region of interest" description="Disordered" evidence="1">
    <location>
        <begin position="824"/>
        <end position="897"/>
    </location>
</feature>
<evidence type="ECO:0000313" key="3">
    <source>
        <dbReference type="Proteomes" id="UP001153555"/>
    </source>
</evidence>
<feature type="region of interest" description="Disordered" evidence="1">
    <location>
        <begin position="617"/>
        <end position="640"/>
    </location>
</feature>
<evidence type="ECO:0000256" key="1">
    <source>
        <dbReference type="SAM" id="MobiDB-lite"/>
    </source>
</evidence>
<feature type="region of interest" description="Disordered" evidence="1">
    <location>
        <begin position="220"/>
        <end position="307"/>
    </location>
</feature>